<evidence type="ECO:0000313" key="2">
    <source>
        <dbReference type="EMBL" id="CAI9916301.1"/>
    </source>
</evidence>
<accession>A0AA86TG19</accession>
<reference evidence="3 4" key="2">
    <citation type="submission" date="2024-07" db="EMBL/GenBank/DDBJ databases">
        <authorList>
            <person name="Akdeniz Z."/>
        </authorList>
    </citation>
    <scope>NUCLEOTIDE SEQUENCE [LARGE SCALE GENOMIC DNA]</scope>
</reference>
<gene>
    <name evidence="2" type="ORF">HINF_LOCUS3946</name>
    <name evidence="3" type="ORF">HINF_LOCUS56654</name>
</gene>
<keyword evidence="1" id="KW-0175">Coiled coil</keyword>
<reference evidence="2" key="1">
    <citation type="submission" date="2023-06" db="EMBL/GenBank/DDBJ databases">
        <authorList>
            <person name="Kurt Z."/>
        </authorList>
    </citation>
    <scope>NUCLEOTIDE SEQUENCE</scope>
</reference>
<dbReference type="Proteomes" id="UP001642409">
    <property type="component" value="Unassembled WGS sequence"/>
</dbReference>
<feature type="coiled-coil region" evidence="1">
    <location>
        <begin position="378"/>
        <end position="405"/>
    </location>
</feature>
<feature type="coiled-coil region" evidence="1">
    <location>
        <begin position="40"/>
        <end position="130"/>
    </location>
</feature>
<comment type="caution">
    <text evidence="2">The sequence shown here is derived from an EMBL/GenBank/DDBJ whole genome shotgun (WGS) entry which is preliminary data.</text>
</comment>
<dbReference type="EMBL" id="CATOUU010000096">
    <property type="protein sequence ID" value="CAI9916301.1"/>
    <property type="molecule type" value="Genomic_DNA"/>
</dbReference>
<evidence type="ECO:0000256" key="1">
    <source>
        <dbReference type="SAM" id="Coils"/>
    </source>
</evidence>
<dbReference type="AlphaFoldDB" id="A0AA86TG19"/>
<sequence length="562" mass="66962">MKSPWTRTITLQKTNYQYNDIIREINVVKQQLGQKSTKIEKQQQMSIEQLENQLQKHINESKVLQQTLIDSDNNMQILYEENYNYQQEISKLKTENQQLFNESQHNKNQLDQLQQKYEDALSSVDRFKLLIEQMQDDLEVSCVNASNFINNIQFDNETTYDLINLVYKYHQILNSYEMIPKSDVNTIHQDLNINFQAQAQGVINELVSHQKYSFKQNMNNISQRMQQDLDTFTQTLENQCQQITYELNSMDIYDETQKDLIKLVTQCYLELNLRSQQLESQLQLNQQLKQQLNSLQQYQIQNQEQTIENAPEIQQIQNGNTIEMKTINEQQSLPQLFTLYQKPLMNDKQTQTNLIQNQESQSIKYQSQDSKCNECQQCIQYEEELDQLELEIVDKNQQILALLNEIQNIYTEKQNIADKLDYSYIYFNEYADNKNAILSRHDDQQSQYNQKSNSNKYYEQSTLKDKLINTKQYFDRQFSELKLKGSINEHHNNNTSILPETQVLQSNTNIQTLEEQITKLKKQQFEDFNYMNVLTLNYKKMESEYQQKIQVQNQIIQNLSIK</sequence>
<proteinExistence type="predicted"/>
<evidence type="ECO:0000313" key="3">
    <source>
        <dbReference type="EMBL" id="CAL6074332.1"/>
    </source>
</evidence>
<keyword evidence="4" id="KW-1185">Reference proteome</keyword>
<organism evidence="2">
    <name type="scientific">Hexamita inflata</name>
    <dbReference type="NCBI Taxonomy" id="28002"/>
    <lineage>
        <taxon>Eukaryota</taxon>
        <taxon>Metamonada</taxon>
        <taxon>Diplomonadida</taxon>
        <taxon>Hexamitidae</taxon>
        <taxon>Hexamitinae</taxon>
        <taxon>Hexamita</taxon>
    </lineage>
</organism>
<name>A0AA86TG19_9EUKA</name>
<evidence type="ECO:0000313" key="4">
    <source>
        <dbReference type="Proteomes" id="UP001642409"/>
    </source>
</evidence>
<protein>
    <submittedName>
        <fullName evidence="3">Hypothetical_protein</fullName>
    </submittedName>
</protein>
<dbReference type="EMBL" id="CAXDID020000307">
    <property type="protein sequence ID" value="CAL6074332.1"/>
    <property type="molecule type" value="Genomic_DNA"/>
</dbReference>
<feature type="coiled-coil region" evidence="1">
    <location>
        <begin position="278"/>
        <end position="308"/>
    </location>
</feature>